<keyword evidence="10 19" id="KW-0812">Transmembrane</keyword>
<dbReference type="GO" id="GO:0017004">
    <property type="term" value="P:cytochrome complex assembly"/>
    <property type="evidence" value="ECO:0007669"/>
    <property type="project" value="TreeGrafter"/>
</dbReference>
<keyword evidence="21" id="KW-1185">Reference proteome</keyword>
<proteinExistence type="predicted"/>
<keyword evidence="5 16" id="KW-0813">Transport</keyword>
<evidence type="ECO:0000256" key="4">
    <source>
        <dbReference type="ARBA" id="ARBA00019425"/>
    </source>
</evidence>
<dbReference type="RefSeq" id="WP_067660252.1">
    <property type="nucleotide sequence ID" value="NZ_FQXG01000008.1"/>
</dbReference>
<keyword evidence="9 18" id="KW-0349">Heme</keyword>
<reference evidence="20 21" key="1">
    <citation type="submission" date="2016-11" db="EMBL/GenBank/DDBJ databases">
        <authorList>
            <person name="Jaros S."/>
            <person name="Januszkiewicz K."/>
            <person name="Wedrychowicz H."/>
        </authorList>
    </citation>
    <scope>NUCLEOTIDE SEQUENCE [LARGE SCALE GENOMIC DNA]</scope>
    <source>
        <strain evidence="20 21">DSM 16917</strain>
    </source>
</reference>
<feature type="binding site" evidence="17">
    <location>
        <position position="83"/>
    </location>
    <ligand>
        <name>a ubiquinone</name>
        <dbReference type="ChEBI" id="CHEBI:16389"/>
    </ligand>
</feature>
<evidence type="ECO:0000256" key="5">
    <source>
        <dbReference type="ARBA" id="ARBA00022448"/>
    </source>
</evidence>
<dbReference type="Pfam" id="PF01127">
    <property type="entry name" value="Sdh_cyt"/>
    <property type="match status" value="1"/>
</dbReference>
<dbReference type="Gene3D" id="1.20.1300.10">
    <property type="entry name" value="Fumarate reductase/succinate dehydrogenase, transmembrane subunit"/>
    <property type="match status" value="1"/>
</dbReference>
<dbReference type="PANTHER" id="PTHR38689">
    <property type="entry name" value="SUCCINATE DEHYDROGENASE HYDROPHOBIC MEMBRANE ANCHOR SUBUNIT"/>
    <property type="match status" value="1"/>
</dbReference>
<keyword evidence="7 16" id="KW-0997">Cell inner membrane</keyword>
<keyword evidence="13 19" id="KW-1133">Transmembrane helix</keyword>
<evidence type="ECO:0000256" key="7">
    <source>
        <dbReference type="ARBA" id="ARBA00022519"/>
    </source>
</evidence>
<evidence type="ECO:0000256" key="12">
    <source>
        <dbReference type="ARBA" id="ARBA00022982"/>
    </source>
</evidence>
<evidence type="ECO:0000256" key="10">
    <source>
        <dbReference type="ARBA" id="ARBA00022692"/>
    </source>
</evidence>
<evidence type="ECO:0000256" key="17">
    <source>
        <dbReference type="PIRSR" id="PIRSR000169-1"/>
    </source>
</evidence>
<comment type="pathway">
    <text evidence="3 16">Carbohydrate metabolism; tricarboxylic acid cycle.</text>
</comment>
<dbReference type="InterPro" id="IPR014312">
    <property type="entry name" value="Succ_DH_anchor"/>
</dbReference>
<dbReference type="STRING" id="299255.SAMN02745129_4324"/>
<dbReference type="InterPro" id="IPR000701">
    <property type="entry name" value="SuccDH_FuR_B_TM-su"/>
</dbReference>
<evidence type="ECO:0000256" key="11">
    <source>
        <dbReference type="ARBA" id="ARBA00022723"/>
    </source>
</evidence>
<evidence type="ECO:0000256" key="6">
    <source>
        <dbReference type="ARBA" id="ARBA00022475"/>
    </source>
</evidence>
<keyword evidence="14 18" id="KW-0408">Iron</keyword>
<evidence type="ECO:0000256" key="1">
    <source>
        <dbReference type="ARBA" id="ARBA00004050"/>
    </source>
</evidence>
<accession>A0A1M5YRP7</accession>
<evidence type="ECO:0000256" key="14">
    <source>
        <dbReference type="ARBA" id="ARBA00023004"/>
    </source>
</evidence>
<comment type="cofactor">
    <cofactor evidence="18">
        <name>heme</name>
        <dbReference type="ChEBI" id="CHEBI:30413"/>
    </cofactor>
    <text evidence="18">The heme is bound between the two transmembrane subunits.</text>
</comment>
<evidence type="ECO:0000256" key="18">
    <source>
        <dbReference type="PIRSR" id="PIRSR000169-2"/>
    </source>
</evidence>
<dbReference type="AlphaFoldDB" id="A0A1M5YRP7"/>
<dbReference type="Proteomes" id="UP000184268">
    <property type="component" value="Unassembled WGS sequence"/>
</dbReference>
<dbReference type="GO" id="GO:0020037">
    <property type="term" value="F:heme binding"/>
    <property type="evidence" value="ECO:0007669"/>
    <property type="project" value="InterPro"/>
</dbReference>
<feature type="transmembrane region" description="Helical" evidence="19">
    <location>
        <begin position="17"/>
        <end position="38"/>
    </location>
</feature>
<keyword evidence="6 16" id="KW-1003">Cell membrane</keyword>
<evidence type="ECO:0000256" key="3">
    <source>
        <dbReference type="ARBA" id="ARBA00005163"/>
    </source>
</evidence>
<dbReference type="InterPro" id="IPR034804">
    <property type="entry name" value="SQR/QFR_C/D"/>
</dbReference>
<dbReference type="GO" id="GO:0005886">
    <property type="term" value="C:plasma membrane"/>
    <property type="evidence" value="ECO:0007669"/>
    <property type="project" value="UniProtKB-SubCell"/>
</dbReference>
<dbReference type="UniPathway" id="UPA00223"/>
<dbReference type="NCBIfam" id="TIGR02968">
    <property type="entry name" value="succ_dehyd_anc"/>
    <property type="match status" value="1"/>
</dbReference>
<comment type="subcellular location">
    <subcellularLocation>
        <location evidence="2 16">Cell inner membrane</location>
        <topology evidence="2 16">Multi-pass membrane protein</topology>
    </subcellularLocation>
</comment>
<dbReference type="GO" id="GO:0009055">
    <property type="term" value="F:electron transfer activity"/>
    <property type="evidence" value="ECO:0007669"/>
    <property type="project" value="TreeGrafter"/>
</dbReference>
<evidence type="ECO:0000256" key="19">
    <source>
        <dbReference type="SAM" id="Phobius"/>
    </source>
</evidence>
<evidence type="ECO:0000256" key="2">
    <source>
        <dbReference type="ARBA" id="ARBA00004429"/>
    </source>
</evidence>
<dbReference type="OrthoDB" id="5612767at2"/>
<evidence type="ECO:0000256" key="13">
    <source>
        <dbReference type="ARBA" id="ARBA00022989"/>
    </source>
</evidence>
<dbReference type="PIRSF" id="PIRSF000169">
    <property type="entry name" value="SDH_D"/>
    <property type="match status" value="1"/>
</dbReference>
<keyword evidence="15 16" id="KW-0472">Membrane</keyword>
<feature type="transmembrane region" description="Helical" evidence="19">
    <location>
        <begin position="59"/>
        <end position="80"/>
    </location>
</feature>
<organism evidence="20 21">
    <name type="scientific">Ferrimonas marina</name>
    <dbReference type="NCBI Taxonomy" id="299255"/>
    <lineage>
        <taxon>Bacteria</taxon>
        <taxon>Pseudomonadati</taxon>
        <taxon>Pseudomonadota</taxon>
        <taxon>Gammaproteobacteria</taxon>
        <taxon>Alteromonadales</taxon>
        <taxon>Ferrimonadaceae</taxon>
        <taxon>Ferrimonas</taxon>
    </lineage>
</organism>
<feature type="transmembrane region" description="Helical" evidence="19">
    <location>
        <begin position="92"/>
        <end position="113"/>
    </location>
</feature>
<dbReference type="CDD" id="cd03494">
    <property type="entry name" value="SQR_TypeC_SdhD"/>
    <property type="match status" value="1"/>
</dbReference>
<dbReference type="EMBL" id="FQXG01000008">
    <property type="protein sequence ID" value="SHI14530.1"/>
    <property type="molecule type" value="Genomic_DNA"/>
</dbReference>
<evidence type="ECO:0000313" key="20">
    <source>
        <dbReference type="EMBL" id="SHI14530.1"/>
    </source>
</evidence>
<keyword evidence="12 16" id="KW-0249">Electron transport</keyword>
<dbReference type="GO" id="GO:0046872">
    <property type="term" value="F:metal ion binding"/>
    <property type="evidence" value="ECO:0007669"/>
    <property type="project" value="UniProtKB-KW"/>
</dbReference>
<evidence type="ECO:0000256" key="8">
    <source>
        <dbReference type="ARBA" id="ARBA00022532"/>
    </source>
</evidence>
<keyword evidence="8 16" id="KW-0816">Tricarboxylic acid cycle</keyword>
<gene>
    <name evidence="20" type="ORF">SAMN02745129_4324</name>
</gene>
<sequence length="115" mass="12565">MVRSAATLGRSGVHDFVLLRASALVLASYLIFLVGYLVCTPQLTFDVWQGLFAGTAMKVYTLLALLSLLIHGWIGLWQVLTDYVKPVGLRAFLQLTVNLVLLAYLSAGVVILWGV</sequence>
<protein>
    <recommendedName>
        <fullName evidence="4 16">Succinate dehydrogenase hydrophobic membrane anchor subunit</fullName>
    </recommendedName>
</protein>
<evidence type="ECO:0000256" key="16">
    <source>
        <dbReference type="PIRNR" id="PIRNR000169"/>
    </source>
</evidence>
<evidence type="ECO:0000256" key="9">
    <source>
        <dbReference type="ARBA" id="ARBA00022617"/>
    </source>
</evidence>
<keyword evidence="11 18" id="KW-0479">Metal-binding</keyword>
<comment type="function">
    <text evidence="1 16">Membrane-anchoring subunit of succinate dehydrogenase (SDH).</text>
</comment>
<dbReference type="PANTHER" id="PTHR38689:SF1">
    <property type="entry name" value="SUCCINATE DEHYDROGENASE HYDROPHOBIC MEMBRANE ANCHOR SUBUNIT"/>
    <property type="match status" value="1"/>
</dbReference>
<name>A0A1M5YRP7_9GAMM</name>
<dbReference type="SUPFAM" id="SSF81343">
    <property type="entry name" value="Fumarate reductase respiratory complex transmembrane subunits"/>
    <property type="match status" value="1"/>
</dbReference>
<evidence type="ECO:0000313" key="21">
    <source>
        <dbReference type="Proteomes" id="UP000184268"/>
    </source>
</evidence>
<feature type="binding site" description="axial binding residue" evidence="18">
    <location>
        <position position="71"/>
    </location>
    <ligand>
        <name>heme</name>
        <dbReference type="ChEBI" id="CHEBI:30413"/>
        <note>ligand shared with second transmembrane subunit</note>
    </ligand>
    <ligandPart>
        <name>Fe</name>
        <dbReference type="ChEBI" id="CHEBI:18248"/>
    </ligandPart>
</feature>
<dbReference type="GO" id="GO:0006099">
    <property type="term" value="P:tricarboxylic acid cycle"/>
    <property type="evidence" value="ECO:0007669"/>
    <property type="project" value="UniProtKB-UniRule"/>
</dbReference>
<evidence type="ECO:0000256" key="15">
    <source>
        <dbReference type="ARBA" id="ARBA00023136"/>
    </source>
</evidence>